<organism evidence="3 4">
    <name type="scientific">Marivirga lumbricoides</name>
    <dbReference type="NCBI Taxonomy" id="1046115"/>
    <lineage>
        <taxon>Bacteria</taxon>
        <taxon>Pseudomonadati</taxon>
        <taxon>Bacteroidota</taxon>
        <taxon>Cytophagia</taxon>
        <taxon>Cytophagales</taxon>
        <taxon>Marivirgaceae</taxon>
        <taxon>Marivirga</taxon>
    </lineage>
</organism>
<keyword evidence="3" id="KW-0808">Transferase</keyword>
<dbReference type="PANTHER" id="PTHR43630">
    <property type="entry name" value="POLY-BETA-1,6-N-ACETYL-D-GLUCOSAMINE SYNTHASE"/>
    <property type="match status" value="1"/>
</dbReference>
<gene>
    <name evidence="3" type="ORF">C9994_12505</name>
</gene>
<feature type="non-terminal residue" evidence="3">
    <location>
        <position position="185"/>
    </location>
</feature>
<sequence length="185" mass="21314">MKVKLSVVIITFNEEVNIRRCLSSVMDIADEIVVVDSFSTDATSQICAEFNCKFIQHPFEGHIQQKNYALDQALHPHVLSLDADEALSPELKESIQSVKNDWEYDAYYFNRLSSYCGQFIRYGSWYPDKKVRLFNKNFGSWGGVNPHDKVVLSTEKVHFLKGDLLHYTYNTISEHGSQINYFSSI</sequence>
<evidence type="ECO:0000313" key="3">
    <source>
        <dbReference type="EMBL" id="PTB94028.1"/>
    </source>
</evidence>
<dbReference type="Gene3D" id="3.90.550.10">
    <property type="entry name" value="Spore Coat Polysaccharide Biosynthesis Protein SpsA, Chain A"/>
    <property type="match status" value="1"/>
</dbReference>
<proteinExistence type="inferred from homology"/>
<dbReference type="SUPFAM" id="SSF53448">
    <property type="entry name" value="Nucleotide-diphospho-sugar transferases"/>
    <property type="match status" value="1"/>
</dbReference>
<feature type="domain" description="Glycosyltransferase 2-like" evidence="2">
    <location>
        <begin position="6"/>
        <end position="124"/>
    </location>
</feature>
<accession>A0A2T4DJU5</accession>
<dbReference type="AlphaFoldDB" id="A0A2T4DJU5"/>
<evidence type="ECO:0000259" key="2">
    <source>
        <dbReference type="Pfam" id="PF00535"/>
    </source>
</evidence>
<dbReference type="GO" id="GO:0016740">
    <property type="term" value="F:transferase activity"/>
    <property type="evidence" value="ECO:0007669"/>
    <property type="project" value="UniProtKB-KW"/>
</dbReference>
<reference evidence="3 4" key="1">
    <citation type="submission" date="2018-03" db="EMBL/GenBank/DDBJ databases">
        <title>Cross-interface Injection: A General Nanoliter Liquid Handling Method Applied to Single Cells Genome Amplification Automated Nanoliter Liquid Handling Applied to Single Cell Multiple Displacement Amplification.</title>
        <authorList>
            <person name="Yun J."/>
            <person name="Xu P."/>
            <person name="Xu J."/>
            <person name="Dai X."/>
            <person name="Wang Y."/>
            <person name="Zheng X."/>
            <person name="Cao C."/>
            <person name="Yi Q."/>
            <person name="Zhu Y."/>
            <person name="Wang L."/>
            <person name="Dong Z."/>
            <person name="Huang Y."/>
            <person name="Huang L."/>
            <person name="Du W."/>
        </authorList>
    </citation>
    <scope>NUCLEOTIDE SEQUENCE [LARGE SCALE GENOMIC DNA]</scope>
    <source>
        <strain evidence="3 4">Z-D1-2</strain>
    </source>
</reference>
<dbReference type="EMBL" id="PYVU01000144">
    <property type="protein sequence ID" value="PTB94028.1"/>
    <property type="molecule type" value="Genomic_DNA"/>
</dbReference>
<evidence type="ECO:0000256" key="1">
    <source>
        <dbReference type="ARBA" id="ARBA00038494"/>
    </source>
</evidence>
<evidence type="ECO:0000313" key="4">
    <source>
        <dbReference type="Proteomes" id="UP000240608"/>
    </source>
</evidence>
<dbReference type="Pfam" id="PF00535">
    <property type="entry name" value="Glycos_transf_2"/>
    <property type="match status" value="1"/>
</dbReference>
<protein>
    <submittedName>
        <fullName evidence="3">Glycosyltransferase family 2 protein</fullName>
    </submittedName>
</protein>
<comment type="caution">
    <text evidence="3">The sequence shown here is derived from an EMBL/GenBank/DDBJ whole genome shotgun (WGS) entry which is preliminary data.</text>
</comment>
<dbReference type="Proteomes" id="UP000240608">
    <property type="component" value="Unassembled WGS sequence"/>
</dbReference>
<dbReference type="CDD" id="cd02511">
    <property type="entry name" value="Beta4Glucosyltransferase"/>
    <property type="match status" value="1"/>
</dbReference>
<name>A0A2T4DJU5_9BACT</name>
<dbReference type="InterPro" id="IPR029044">
    <property type="entry name" value="Nucleotide-diphossugar_trans"/>
</dbReference>
<dbReference type="InterPro" id="IPR001173">
    <property type="entry name" value="Glyco_trans_2-like"/>
</dbReference>
<dbReference type="PANTHER" id="PTHR43630:SF2">
    <property type="entry name" value="GLYCOSYLTRANSFERASE"/>
    <property type="match status" value="1"/>
</dbReference>
<comment type="similarity">
    <text evidence="1">Belongs to the glycosyltransferase 2 family. WaaE/KdtX subfamily.</text>
</comment>